<dbReference type="AlphaFoldDB" id="A0A4Y2BX85"/>
<evidence type="ECO:0000313" key="1">
    <source>
        <dbReference type="EMBL" id="GBL96782.1"/>
    </source>
</evidence>
<organism evidence="1 2">
    <name type="scientific">Araneus ventricosus</name>
    <name type="common">Orbweaver spider</name>
    <name type="synonym">Epeira ventricosa</name>
    <dbReference type="NCBI Taxonomy" id="182803"/>
    <lineage>
        <taxon>Eukaryota</taxon>
        <taxon>Metazoa</taxon>
        <taxon>Ecdysozoa</taxon>
        <taxon>Arthropoda</taxon>
        <taxon>Chelicerata</taxon>
        <taxon>Arachnida</taxon>
        <taxon>Araneae</taxon>
        <taxon>Araneomorphae</taxon>
        <taxon>Entelegynae</taxon>
        <taxon>Araneoidea</taxon>
        <taxon>Araneidae</taxon>
        <taxon>Araneus</taxon>
    </lineage>
</organism>
<sequence>MPPPKRDSSCTAFGLIDVYKLTNIWQQIYRWCIFRVPNIENFFKKANLVSLSYNHVYSSHVRLYPVCVHPVCFRCKTFITLLWCSNVRFKMKETRLQAKSFIGISTNIFKFSQVVSHSTQRETHIYQVVPPSSARNRTPQAATVQSKRNPTSLLLSPKSLCPSFAPKFTGTPRFNALK</sequence>
<gene>
    <name evidence="1" type="ORF">AVEN_131276_1</name>
</gene>
<evidence type="ECO:0000313" key="2">
    <source>
        <dbReference type="Proteomes" id="UP000499080"/>
    </source>
</evidence>
<name>A0A4Y2BX85_ARAVE</name>
<reference evidence="1 2" key="1">
    <citation type="journal article" date="2019" name="Sci. Rep.">
        <title>Orb-weaving spider Araneus ventricosus genome elucidates the spidroin gene catalogue.</title>
        <authorList>
            <person name="Kono N."/>
            <person name="Nakamura H."/>
            <person name="Ohtoshi R."/>
            <person name="Moran D.A.P."/>
            <person name="Shinohara A."/>
            <person name="Yoshida Y."/>
            <person name="Fujiwara M."/>
            <person name="Mori M."/>
            <person name="Tomita M."/>
            <person name="Arakawa K."/>
        </authorList>
    </citation>
    <scope>NUCLEOTIDE SEQUENCE [LARGE SCALE GENOMIC DNA]</scope>
</reference>
<comment type="caution">
    <text evidence="1">The sequence shown here is derived from an EMBL/GenBank/DDBJ whole genome shotgun (WGS) entry which is preliminary data.</text>
</comment>
<dbReference type="EMBL" id="BGPR01084770">
    <property type="protein sequence ID" value="GBL96782.1"/>
    <property type="molecule type" value="Genomic_DNA"/>
</dbReference>
<proteinExistence type="predicted"/>
<protein>
    <submittedName>
        <fullName evidence="1">Uncharacterized protein</fullName>
    </submittedName>
</protein>
<accession>A0A4Y2BX85</accession>
<keyword evidence="2" id="KW-1185">Reference proteome</keyword>
<dbReference type="Proteomes" id="UP000499080">
    <property type="component" value="Unassembled WGS sequence"/>
</dbReference>